<dbReference type="CDD" id="cd06171">
    <property type="entry name" value="Sigma70_r4"/>
    <property type="match status" value="1"/>
</dbReference>
<keyword evidence="2 6" id="KW-0805">Transcription regulation</keyword>
<evidence type="ECO:0000259" key="8">
    <source>
        <dbReference type="Pfam" id="PF08281"/>
    </source>
</evidence>
<dbReference type="InterPro" id="IPR007627">
    <property type="entry name" value="RNA_pol_sigma70_r2"/>
</dbReference>
<dbReference type="Gene3D" id="1.10.1740.10">
    <property type="match status" value="1"/>
</dbReference>
<dbReference type="GO" id="GO:0016987">
    <property type="term" value="F:sigma factor activity"/>
    <property type="evidence" value="ECO:0007669"/>
    <property type="project" value="UniProtKB-KW"/>
</dbReference>
<dbReference type="InterPro" id="IPR014284">
    <property type="entry name" value="RNA_pol_sigma-70_dom"/>
</dbReference>
<evidence type="ECO:0000313" key="9">
    <source>
        <dbReference type="EMBL" id="ACA59783.1"/>
    </source>
</evidence>
<feature type="domain" description="RNA polymerase sigma-70 region 2" evidence="7">
    <location>
        <begin position="21"/>
        <end position="88"/>
    </location>
</feature>
<dbReference type="OrthoDB" id="2080364at2"/>
<dbReference type="GO" id="GO:0003677">
    <property type="term" value="F:DNA binding"/>
    <property type="evidence" value="ECO:0007669"/>
    <property type="project" value="UniProtKB-KW"/>
</dbReference>
<dbReference type="HOGENOM" id="CLU_047691_3_1_9"/>
<dbReference type="GO" id="GO:0006950">
    <property type="term" value="P:response to stress"/>
    <property type="evidence" value="ECO:0007669"/>
    <property type="project" value="UniProtKB-ARBA"/>
</dbReference>
<evidence type="ECO:0000256" key="5">
    <source>
        <dbReference type="ARBA" id="ARBA00023163"/>
    </source>
</evidence>
<dbReference type="InterPro" id="IPR013249">
    <property type="entry name" value="RNA_pol_sigma70_r4_t2"/>
</dbReference>
<comment type="similarity">
    <text evidence="1 6">Belongs to the sigma-70 factor family. ECF subfamily.</text>
</comment>
<dbReference type="Gene3D" id="1.10.10.10">
    <property type="entry name" value="Winged helix-like DNA-binding domain superfamily/Winged helix DNA-binding domain"/>
    <property type="match status" value="1"/>
</dbReference>
<dbReference type="AlphaFoldDB" id="B1I489"/>
<dbReference type="InterPro" id="IPR039425">
    <property type="entry name" value="RNA_pol_sigma-70-like"/>
</dbReference>
<proteinExistence type="inferred from homology"/>
<dbReference type="GO" id="GO:0006352">
    <property type="term" value="P:DNA-templated transcription initiation"/>
    <property type="evidence" value="ECO:0007669"/>
    <property type="project" value="InterPro"/>
</dbReference>
<dbReference type="Pfam" id="PF08281">
    <property type="entry name" value="Sigma70_r4_2"/>
    <property type="match status" value="1"/>
</dbReference>
<gene>
    <name evidence="9" type="ordered locus">Daud_1272</name>
</gene>
<evidence type="ECO:0000256" key="2">
    <source>
        <dbReference type="ARBA" id="ARBA00023015"/>
    </source>
</evidence>
<feature type="domain" description="RNA polymerase sigma factor 70 region 4 type 2" evidence="8">
    <location>
        <begin position="119"/>
        <end position="167"/>
    </location>
</feature>
<evidence type="ECO:0000256" key="6">
    <source>
        <dbReference type="RuleBase" id="RU000716"/>
    </source>
</evidence>
<dbReference type="InterPro" id="IPR036388">
    <property type="entry name" value="WH-like_DNA-bd_sf"/>
</dbReference>
<sequence length="186" mass="21587">MAFEFLKRRLVARDIQALEELFNQFHETVYKSAYFITHDRMLAEDVVQNTFLKAYDKIDQLKDSSRVESWLIQIAVNQARDEIRRRHRQAWSQEEAHLPGPPEELPEFQVVAREEHAVISAAIDGLAAEYQDVILLKYQFEMTTKRIAETLNIPEGTVKTRLRKARAILESVLRESGFAEQKVEGG</sequence>
<keyword evidence="4 6" id="KW-0238">DNA-binding</keyword>
<reference evidence="10" key="1">
    <citation type="submission" date="2007-10" db="EMBL/GenBank/DDBJ databases">
        <title>Complete sequence of chromosome of Desulforudis audaxviator MP104C.</title>
        <authorList>
            <person name="Copeland A."/>
            <person name="Lucas S."/>
            <person name="Lapidus A."/>
            <person name="Barry K."/>
            <person name="Glavina del Rio T."/>
            <person name="Dalin E."/>
            <person name="Tice H."/>
            <person name="Bruce D."/>
            <person name="Pitluck S."/>
            <person name="Lowry S.R."/>
            <person name="Larimer F."/>
            <person name="Land M.L."/>
            <person name="Hauser L."/>
            <person name="Kyrpides N."/>
            <person name="Ivanova N.N."/>
            <person name="Richardson P."/>
        </authorList>
    </citation>
    <scope>NUCLEOTIDE SEQUENCE [LARGE SCALE GENOMIC DNA]</scope>
    <source>
        <strain evidence="10">MP104C</strain>
    </source>
</reference>
<dbReference type="SUPFAM" id="SSF88946">
    <property type="entry name" value="Sigma2 domain of RNA polymerase sigma factors"/>
    <property type="match status" value="1"/>
</dbReference>
<dbReference type="InterPro" id="IPR013325">
    <property type="entry name" value="RNA_pol_sigma_r2"/>
</dbReference>
<keyword evidence="5 6" id="KW-0804">Transcription</keyword>
<keyword evidence="10" id="KW-1185">Reference proteome</keyword>
<protein>
    <recommendedName>
        <fullName evidence="6">RNA polymerase sigma factor</fullName>
    </recommendedName>
</protein>
<dbReference type="Proteomes" id="UP000008544">
    <property type="component" value="Chromosome"/>
</dbReference>
<dbReference type="Pfam" id="PF04542">
    <property type="entry name" value="Sigma70_r2"/>
    <property type="match status" value="1"/>
</dbReference>
<dbReference type="PROSITE" id="PS01063">
    <property type="entry name" value="SIGMA70_ECF"/>
    <property type="match status" value="1"/>
</dbReference>
<dbReference type="InterPro" id="IPR013324">
    <property type="entry name" value="RNA_pol_sigma_r3/r4-like"/>
</dbReference>
<evidence type="ECO:0000256" key="1">
    <source>
        <dbReference type="ARBA" id="ARBA00010641"/>
    </source>
</evidence>
<dbReference type="STRING" id="477974.Daud_1272"/>
<dbReference type="KEGG" id="dau:Daud_1272"/>
<evidence type="ECO:0000259" key="7">
    <source>
        <dbReference type="Pfam" id="PF04542"/>
    </source>
</evidence>
<dbReference type="PANTHER" id="PTHR43133:SF51">
    <property type="entry name" value="RNA POLYMERASE SIGMA FACTOR"/>
    <property type="match status" value="1"/>
</dbReference>
<organism evidence="9 10">
    <name type="scientific">Desulforudis audaxviator (strain MP104C)</name>
    <dbReference type="NCBI Taxonomy" id="477974"/>
    <lineage>
        <taxon>Bacteria</taxon>
        <taxon>Bacillati</taxon>
        <taxon>Bacillota</taxon>
        <taxon>Clostridia</taxon>
        <taxon>Thermoanaerobacterales</taxon>
        <taxon>Candidatus Desulforudaceae</taxon>
        <taxon>Candidatus Desulforudis</taxon>
    </lineage>
</organism>
<dbReference type="PANTHER" id="PTHR43133">
    <property type="entry name" value="RNA POLYMERASE ECF-TYPE SIGMA FACTO"/>
    <property type="match status" value="1"/>
</dbReference>
<dbReference type="SUPFAM" id="SSF88659">
    <property type="entry name" value="Sigma3 and sigma4 domains of RNA polymerase sigma factors"/>
    <property type="match status" value="1"/>
</dbReference>
<evidence type="ECO:0000313" key="10">
    <source>
        <dbReference type="Proteomes" id="UP000008544"/>
    </source>
</evidence>
<dbReference type="InterPro" id="IPR000838">
    <property type="entry name" value="RNA_pol_sigma70_ECF_CS"/>
</dbReference>
<dbReference type="eggNOG" id="COG1595">
    <property type="taxonomic scope" value="Bacteria"/>
</dbReference>
<dbReference type="NCBIfam" id="TIGR02937">
    <property type="entry name" value="sigma70-ECF"/>
    <property type="match status" value="1"/>
</dbReference>
<accession>B1I489</accession>
<dbReference type="EMBL" id="CP000860">
    <property type="protein sequence ID" value="ACA59783.1"/>
    <property type="molecule type" value="Genomic_DNA"/>
</dbReference>
<keyword evidence="3 6" id="KW-0731">Sigma factor</keyword>
<reference evidence="9 10" key="2">
    <citation type="journal article" date="2008" name="Science">
        <title>Environmental genomics reveals a single-species ecosystem deep within Earth.</title>
        <authorList>
            <person name="Chivian D."/>
            <person name="Brodie E.L."/>
            <person name="Alm E.J."/>
            <person name="Culley D.E."/>
            <person name="Dehal P.S."/>
            <person name="Desantis T.Z."/>
            <person name="Gihring T.M."/>
            <person name="Lapidus A."/>
            <person name="Lin L.H."/>
            <person name="Lowry S.R."/>
            <person name="Moser D.P."/>
            <person name="Richardson P.M."/>
            <person name="Southam G."/>
            <person name="Wanger G."/>
            <person name="Pratt L.M."/>
            <person name="Andersen G.L."/>
            <person name="Hazen T.C."/>
            <person name="Brockman F.J."/>
            <person name="Arkin A.P."/>
            <person name="Onstott T.C."/>
        </authorList>
    </citation>
    <scope>NUCLEOTIDE SEQUENCE [LARGE SCALE GENOMIC DNA]</scope>
    <source>
        <strain evidence="9 10">MP104C</strain>
    </source>
</reference>
<dbReference type="RefSeq" id="WP_012302368.1">
    <property type="nucleotide sequence ID" value="NC_010424.1"/>
</dbReference>
<name>B1I489_DESAP</name>
<evidence type="ECO:0000256" key="3">
    <source>
        <dbReference type="ARBA" id="ARBA00023082"/>
    </source>
</evidence>
<evidence type="ECO:0000256" key="4">
    <source>
        <dbReference type="ARBA" id="ARBA00023125"/>
    </source>
</evidence>